<dbReference type="EMBL" id="CDGJ01000037">
    <property type="protein sequence ID" value="CEJ07129.1"/>
    <property type="molecule type" value="Genomic_DNA"/>
</dbReference>
<evidence type="ECO:0000259" key="8">
    <source>
        <dbReference type="Pfam" id="PF05504"/>
    </source>
</evidence>
<evidence type="ECO:0000313" key="12">
    <source>
        <dbReference type="Proteomes" id="UP001071230"/>
    </source>
</evidence>
<keyword evidence="12" id="KW-1185">Reference proteome</keyword>
<feature type="domain" description="Spore germination protein N-terminal" evidence="9">
    <location>
        <begin position="26"/>
        <end position="201"/>
    </location>
</feature>
<sequence>MRRTRRYLGLLLSLLLLLSAGGCWSRKDVEELGIVTLVGYDRIMRNGHEMWQESIRILSGMAPAQGGKPQGLSSETLFKGTGLTIQQAGTNLNLRTSRLPFYGDIVGAIIGEKAAEENLRDIVDLLLRHPQARPGTYILVCKGEAFNLMRSEPEMTKTLSKELNEMIEQRVCRLGVSFPVTLAQFAEWLLSPDRDAVASEVQPVYPRENTPKTVSQSLLVSGLAVFRGPKLVGFLNKEESLGTELIVHSLNRAQVAIPLPEDGRYFTYQVMSGRHKIIPSVQDGKVSYRVEIDVKGAVFDAAGHELSLQSAEHVEALAADKIRGIVLRAVQKAKDFRADYLGLSQELHRTDPAEWEEIQPQWRENFVEAPVDVEVKAQVLSSGSLGAKLPLKP</sequence>
<accession>A0A8S0WG70</accession>
<evidence type="ECO:0000256" key="2">
    <source>
        <dbReference type="ARBA" id="ARBA00007886"/>
    </source>
</evidence>
<comment type="similarity">
    <text evidence="2">Belongs to the GerABKC lipoprotein family.</text>
</comment>
<comment type="subcellular location">
    <subcellularLocation>
        <location evidence="1">Membrane</location>
        <topology evidence="1">Lipid-anchor</topology>
    </subcellularLocation>
</comment>
<dbReference type="RefSeq" id="WP_240985140.1">
    <property type="nucleotide sequence ID" value="NZ_CDGJ01000037.1"/>
</dbReference>
<dbReference type="PROSITE" id="PS51257">
    <property type="entry name" value="PROKAR_LIPOPROTEIN"/>
    <property type="match status" value="1"/>
</dbReference>
<evidence type="ECO:0000256" key="4">
    <source>
        <dbReference type="ARBA" id="ARBA00022729"/>
    </source>
</evidence>
<evidence type="ECO:0000313" key="11">
    <source>
        <dbReference type="EMBL" id="CEJ07129.1"/>
    </source>
</evidence>
<dbReference type="Pfam" id="PF05504">
    <property type="entry name" value="Spore_GerAC"/>
    <property type="match status" value="1"/>
</dbReference>
<dbReference type="InterPro" id="IPR057336">
    <property type="entry name" value="GerAC_N"/>
</dbReference>
<evidence type="ECO:0000256" key="3">
    <source>
        <dbReference type="ARBA" id="ARBA00022544"/>
    </source>
</evidence>
<evidence type="ECO:0000259" key="9">
    <source>
        <dbReference type="Pfam" id="PF25198"/>
    </source>
</evidence>
<evidence type="ECO:0000256" key="6">
    <source>
        <dbReference type="ARBA" id="ARBA00023139"/>
    </source>
</evidence>
<evidence type="ECO:0000256" key="5">
    <source>
        <dbReference type="ARBA" id="ARBA00023136"/>
    </source>
</evidence>
<dbReference type="InterPro" id="IPR038501">
    <property type="entry name" value="Spore_GerAC_C_sf"/>
</dbReference>
<reference evidence="10" key="2">
    <citation type="submission" date="2020-01" db="EMBL/GenBank/DDBJ databases">
        <authorList>
            <person name="Hornung B."/>
        </authorList>
    </citation>
    <scope>NUCLEOTIDE SEQUENCE</scope>
    <source>
        <strain evidence="10">PacBioINE</strain>
    </source>
</reference>
<dbReference type="AlphaFoldDB" id="A0A8S0WG70"/>
<dbReference type="Proteomes" id="UP000836597">
    <property type="component" value="Chromosome"/>
</dbReference>
<evidence type="ECO:0000256" key="1">
    <source>
        <dbReference type="ARBA" id="ARBA00004635"/>
    </source>
</evidence>
<dbReference type="Pfam" id="PF25198">
    <property type="entry name" value="Spore_GerAC_N"/>
    <property type="match status" value="1"/>
</dbReference>
<protein>
    <submittedName>
        <fullName evidence="10 11">Germination protein, Ger(X)C</fullName>
    </submittedName>
</protein>
<dbReference type="GO" id="GO:0009847">
    <property type="term" value="P:spore germination"/>
    <property type="evidence" value="ECO:0007669"/>
    <property type="project" value="InterPro"/>
</dbReference>
<reference evidence="11" key="1">
    <citation type="submission" date="2014-11" db="EMBL/GenBank/DDBJ databases">
        <authorList>
            <person name="Hornung B.V."/>
        </authorList>
    </citation>
    <scope>NUCLEOTIDE SEQUENCE</scope>
    <source>
        <strain evidence="11">INE</strain>
    </source>
</reference>
<dbReference type="KEGG" id="aacx:DEACI_2309"/>
<evidence type="ECO:0000256" key="7">
    <source>
        <dbReference type="ARBA" id="ARBA00023288"/>
    </source>
</evidence>
<gene>
    <name evidence="11" type="ORF">DEACI_1587</name>
    <name evidence="10" type="ORF">DEACI_2309</name>
</gene>
<keyword evidence="3" id="KW-0309">Germination</keyword>
<organism evidence="10">
    <name type="scientific">Acididesulfobacillus acetoxydans</name>
    <dbReference type="NCBI Taxonomy" id="1561005"/>
    <lineage>
        <taxon>Bacteria</taxon>
        <taxon>Bacillati</taxon>
        <taxon>Bacillota</taxon>
        <taxon>Clostridia</taxon>
        <taxon>Eubacteriales</taxon>
        <taxon>Peptococcaceae</taxon>
        <taxon>Acididesulfobacillus</taxon>
    </lineage>
</organism>
<dbReference type="InterPro" id="IPR008844">
    <property type="entry name" value="Spore_GerAC-like"/>
</dbReference>
<name>A0A8S0WG70_9FIRM</name>
<keyword evidence="7" id="KW-0449">Lipoprotein</keyword>
<dbReference type="GO" id="GO:0016020">
    <property type="term" value="C:membrane"/>
    <property type="evidence" value="ECO:0007669"/>
    <property type="project" value="UniProtKB-SubCell"/>
</dbReference>
<feature type="domain" description="Spore germination GerAC-like C-terminal" evidence="8">
    <location>
        <begin position="221"/>
        <end position="383"/>
    </location>
</feature>
<dbReference type="Proteomes" id="UP001071230">
    <property type="component" value="Unassembled WGS sequence"/>
</dbReference>
<proteinExistence type="inferred from homology"/>
<dbReference type="Gene3D" id="3.30.300.210">
    <property type="entry name" value="Nutrient germinant receptor protein C, domain 3"/>
    <property type="match status" value="1"/>
</dbReference>
<evidence type="ECO:0000313" key="10">
    <source>
        <dbReference type="EMBL" id="CAA7601642.1"/>
    </source>
</evidence>
<dbReference type="InterPro" id="IPR046953">
    <property type="entry name" value="Spore_GerAC-like_C"/>
</dbReference>
<keyword evidence="6" id="KW-0564">Palmitate</keyword>
<keyword evidence="4" id="KW-0732">Signal</keyword>
<dbReference type="PANTHER" id="PTHR35789:SF1">
    <property type="entry name" value="SPORE GERMINATION PROTEIN B3"/>
    <property type="match status" value="1"/>
</dbReference>
<dbReference type="EMBL" id="LR746496">
    <property type="protein sequence ID" value="CAA7601642.1"/>
    <property type="molecule type" value="Genomic_DNA"/>
</dbReference>
<dbReference type="NCBIfam" id="TIGR02887">
    <property type="entry name" value="spore_ger_x_C"/>
    <property type="match status" value="1"/>
</dbReference>
<keyword evidence="5" id="KW-0472">Membrane</keyword>
<dbReference type="PANTHER" id="PTHR35789">
    <property type="entry name" value="SPORE GERMINATION PROTEIN B3"/>
    <property type="match status" value="1"/>
</dbReference>